<dbReference type="RefSeq" id="XP_009166642.1">
    <property type="nucleotide sequence ID" value="XM_009168378.1"/>
</dbReference>
<feature type="compositionally biased region" description="Polar residues" evidence="1">
    <location>
        <begin position="54"/>
        <end position="64"/>
    </location>
</feature>
<dbReference type="GeneID" id="20317994"/>
<evidence type="ECO:0000313" key="3">
    <source>
        <dbReference type="Proteomes" id="UP000054324"/>
    </source>
</evidence>
<protein>
    <submittedName>
        <fullName evidence="2">Uncharacterized protein</fullName>
    </submittedName>
</protein>
<reference evidence="2 3" key="1">
    <citation type="submission" date="2013-11" db="EMBL/GenBank/DDBJ databases">
        <title>Opisthorchis viverrini - life in the bile duct.</title>
        <authorList>
            <person name="Young N.D."/>
            <person name="Nagarajan N."/>
            <person name="Lin S.J."/>
            <person name="Korhonen P.K."/>
            <person name="Jex A.R."/>
            <person name="Hall R.S."/>
            <person name="Safavi-Hemami H."/>
            <person name="Kaewkong W."/>
            <person name="Bertrand D."/>
            <person name="Gao S."/>
            <person name="Seet Q."/>
            <person name="Wongkham S."/>
            <person name="Teh B.T."/>
            <person name="Wongkham C."/>
            <person name="Intapan P.M."/>
            <person name="Maleewong W."/>
            <person name="Yang X."/>
            <person name="Hu M."/>
            <person name="Wang Z."/>
            <person name="Hofmann A."/>
            <person name="Sternberg P.W."/>
            <person name="Tan P."/>
            <person name="Wang J."/>
            <person name="Gasser R.B."/>
        </authorList>
    </citation>
    <scope>NUCLEOTIDE SEQUENCE [LARGE SCALE GENOMIC DNA]</scope>
</reference>
<gene>
    <name evidence="2" type="ORF">T265_03807</name>
</gene>
<name>A0A074ZUT4_OPIVI</name>
<dbReference type="CTD" id="20317994"/>
<proteinExistence type="predicted"/>
<feature type="region of interest" description="Disordered" evidence="1">
    <location>
        <begin position="54"/>
        <end position="79"/>
    </location>
</feature>
<evidence type="ECO:0000313" key="2">
    <source>
        <dbReference type="EMBL" id="KER29607.1"/>
    </source>
</evidence>
<organism evidence="2 3">
    <name type="scientific">Opisthorchis viverrini</name>
    <name type="common">Southeast Asian liver fluke</name>
    <dbReference type="NCBI Taxonomy" id="6198"/>
    <lineage>
        <taxon>Eukaryota</taxon>
        <taxon>Metazoa</taxon>
        <taxon>Spiralia</taxon>
        <taxon>Lophotrochozoa</taxon>
        <taxon>Platyhelminthes</taxon>
        <taxon>Trematoda</taxon>
        <taxon>Digenea</taxon>
        <taxon>Opisthorchiida</taxon>
        <taxon>Opisthorchiata</taxon>
        <taxon>Opisthorchiidae</taxon>
        <taxon>Opisthorchis</taxon>
    </lineage>
</organism>
<dbReference type="KEGG" id="ovi:T265_03807"/>
<accession>A0A074ZUT4</accession>
<dbReference type="OrthoDB" id="6277910at2759"/>
<evidence type="ECO:0000256" key="1">
    <source>
        <dbReference type="SAM" id="MobiDB-lite"/>
    </source>
</evidence>
<dbReference type="EMBL" id="KL596675">
    <property type="protein sequence ID" value="KER29607.1"/>
    <property type="molecule type" value="Genomic_DNA"/>
</dbReference>
<sequence length="119" mass="13599">MDVPMAHWVLESRTGRPHEPYANRTPLGWVLFGPIRPRTKNSYRKPYFSTSQKHLIGSHTSAAPQTPVLRDSRNNPSPDQGVLIRQIIPSENRLDRLLFSASLHWSYSRLRLGTNPVSD</sequence>
<keyword evidence="3" id="KW-1185">Reference proteome</keyword>
<dbReference type="AlphaFoldDB" id="A0A074ZUT4"/>
<dbReference type="Proteomes" id="UP000054324">
    <property type="component" value="Unassembled WGS sequence"/>
</dbReference>